<sequence length="191" mass="21990">MALFKESDLRARADRSTPYYRSTGEILNEKALATGHVGHFDIFLSHSWNDQKLVLGIWLSLEDMGYSVYVDWIHDRHLSRESVSKETAQVLRQRMLNSKCLFFATTSNSSSSKWMPWELGFKDGHNRRAAILPVSQNYGNSYVGQEYLGVYPYVTKDLQNGGTVEKLWIQTSSTCYVLFDQWLQGAEPYSR</sequence>
<feature type="domain" description="TIR" evidence="1">
    <location>
        <begin position="42"/>
        <end position="135"/>
    </location>
</feature>
<dbReference type="EMBL" id="BMED01000003">
    <property type="protein sequence ID" value="GGC83511.1"/>
    <property type="molecule type" value="Genomic_DNA"/>
</dbReference>
<proteinExistence type="predicted"/>
<reference evidence="2" key="2">
    <citation type="submission" date="2020-09" db="EMBL/GenBank/DDBJ databases">
        <authorList>
            <person name="Sun Q."/>
            <person name="Zhou Y."/>
        </authorList>
    </citation>
    <scope>NUCLEOTIDE SEQUENCE</scope>
    <source>
        <strain evidence="2">CGMCC 1.10998</strain>
    </source>
</reference>
<evidence type="ECO:0000313" key="2">
    <source>
        <dbReference type="EMBL" id="GGC83511.1"/>
    </source>
</evidence>
<dbReference type="AlphaFoldDB" id="A0A916XM80"/>
<dbReference type="RefSeq" id="WP_188567245.1">
    <property type="nucleotide sequence ID" value="NZ_BMED01000003.1"/>
</dbReference>
<evidence type="ECO:0000313" key="3">
    <source>
        <dbReference type="Proteomes" id="UP000637423"/>
    </source>
</evidence>
<dbReference type="Gene3D" id="3.40.50.10140">
    <property type="entry name" value="Toll/interleukin-1 receptor homology (TIR) domain"/>
    <property type="match status" value="1"/>
</dbReference>
<dbReference type="GO" id="GO:0007165">
    <property type="term" value="P:signal transduction"/>
    <property type="evidence" value="ECO:0007669"/>
    <property type="project" value="InterPro"/>
</dbReference>
<dbReference type="SUPFAM" id="SSF52200">
    <property type="entry name" value="Toll/Interleukin receptor TIR domain"/>
    <property type="match status" value="1"/>
</dbReference>
<dbReference type="InterPro" id="IPR035897">
    <property type="entry name" value="Toll_tir_struct_dom_sf"/>
</dbReference>
<keyword evidence="3" id="KW-1185">Reference proteome</keyword>
<dbReference type="Proteomes" id="UP000637423">
    <property type="component" value="Unassembled WGS sequence"/>
</dbReference>
<organism evidence="2 3">
    <name type="scientific">Undibacterium terreum</name>
    <dbReference type="NCBI Taxonomy" id="1224302"/>
    <lineage>
        <taxon>Bacteria</taxon>
        <taxon>Pseudomonadati</taxon>
        <taxon>Pseudomonadota</taxon>
        <taxon>Betaproteobacteria</taxon>
        <taxon>Burkholderiales</taxon>
        <taxon>Oxalobacteraceae</taxon>
        <taxon>Undibacterium</taxon>
    </lineage>
</organism>
<comment type="caution">
    <text evidence="2">The sequence shown here is derived from an EMBL/GenBank/DDBJ whole genome shotgun (WGS) entry which is preliminary data.</text>
</comment>
<reference evidence="2" key="1">
    <citation type="journal article" date="2014" name="Int. J. Syst. Evol. Microbiol.">
        <title>Complete genome sequence of Corynebacterium casei LMG S-19264T (=DSM 44701T), isolated from a smear-ripened cheese.</title>
        <authorList>
            <consortium name="US DOE Joint Genome Institute (JGI-PGF)"/>
            <person name="Walter F."/>
            <person name="Albersmeier A."/>
            <person name="Kalinowski J."/>
            <person name="Ruckert C."/>
        </authorList>
    </citation>
    <scope>NUCLEOTIDE SEQUENCE</scope>
    <source>
        <strain evidence="2">CGMCC 1.10998</strain>
    </source>
</reference>
<protein>
    <recommendedName>
        <fullName evidence="1">TIR domain-containing protein</fullName>
    </recommendedName>
</protein>
<dbReference type="InterPro" id="IPR000157">
    <property type="entry name" value="TIR_dom"/>
</dbReference>
<evidence type="ECO:0000259" key="1">
    <source>
        <dbReference type="Pfam" id="PF13676"/>
    </source>
</evidence>
<gene>
    <name evidence="2" type="ORF">GCM10011396_33650</name>
</gene>
<accession>A0A916XM80</accession>
<dbReference type="Pfam" id="PF13676">
    <property type="entry name" value="TIR_2"/>
    <property type="match status" value="1"/>
</dbReference>
<name>A0A916XM80_9BURK</name>